<protein>
    <recommendedName>
        <fullName evidence="2">histidine kinase</fullName>
        <ecNumber evidence="2">2.7.13.3</ecNumber>
    </recommendedName>
</protein>
<feature type="transmembrane region" description="Helical" evidence="8">
    <location>
        <begin position="12"/>
        <end position="34"/>
    </location>
</feature>
<reference evidence="10 11" key="1">
    <citation type="submission" date="2014-01" db="EMBL/GenBank/DDBJ databases">
        <title>Sulfitobacter sp. H3 (MCCC 1A00686) Genome Sequencing.</title>
        <authorList>
            <person name="Lai Q."/>
            <person name="Hong Z."/>
        </authorList>
    </citation>
    <scope>NUCLEOTIDE SEQUENCE [LARGE SCALE GENOMIC DNA]</scope>
    <source>
        <strain evidence="10 11">H3</strain>
    </source>
</reference>
<evidence type="ECO:0000256" key="6">
    <source>
        <dbReference type="ARBA" id="ARBA00022777"/>
    </source>
</evidence>
<dbReference type="EMBL" id="JAMD01000003">
    <property type="protein sequence ID" value="KEJ96472.1"/>
    <property type="molecule type" value="Genomic_DNA"/>
</dbReference>
<name>A0A073JFG1_9RHOB</name>
<dbReference type="InterPro" id="IPR003661">
    <property type="entry name" value="HisK_dim/P_dom"/>
</dbReference>
<evidence type="ECO:0000256" key="3">
    <source>
        <dbReference type="ARBA" id="ARBA00022553"/>
    </source>
</evidence>
<dbReference type="SUPFAM" id="SSF55874">
    <property type="entry name" value="ATPase domain of HSP90 chaperone/DNA topoisomerase II/histidine kinase"/>
    <property type="match status" value="1"/>
</dbReference>
<dbReference type="InterPro" id="IPR050428">
    <property type="entry name" value="TCS_sensor_his_kinase"/>
</dbReference>
<dbReference type="PANTHER" id="PTHR45436:SF5">
    <property type="entry name" value="SENSOR HISTIDINE KINASE TRCS"/>
    <property type="match status" value="1"/>
</dbReference>
<gene>
    <name evidence="10" type="ORF">SUH3_14015</name>
</gene>
<proteinExistence type="predicted"/>
<evidence type="ECO:0000259" key="9">
    <source>
        <dbReference type="PROSITE" id="PS50109"/>
    </source>
</evidence>
<keyword evidence="7 8" id="KW-1133">Transmembrane helix</keyword>
<comment type="catalytic activity">
    <reaction evidence="1">
        <text>ATP + protein L-histidine = ADP + protein N-phospho-L-histidine.</text>
        <dbReference type="EC" id="2.7.13.3"/>
    </reaction>
</comment>
<accession>A0A073JFG1</accession>
<dbReference type="Proteomes" id="UP000027746">
    <property type="component" value="Unassembled WGS sequence"/>
</dbReference>
<dbReference type="EC" id="2.7.13.3" evidence="2"/>
<keyword evidence="8" id="KW-0472">Membrane</keyword>
<dbReference type="Pfam" id="PF02518">
    <property type="entry name" value="HATPase_c"/>
    <property type="match status" value="1"/>
</dbReference>
<organism evidence="10 11">
    <name type="scientific">Pseudosulfitobacter pseudonitzschiae</name>
    <dbReference type="NCBI Taxonomy" id="1402135"/>
    <lineage>
        <taxon>Bacteria</taxon>
        <taxon>Pseudomonadati</taxon>
        <taxon>Pseudomonadota</taxon>
        <taxon>Alphaproteobacteria</taxon>
        <taxon>Rhodobacterales</taxon>
        <taxon>Roseobacteraceae</taxon>
        <taxon>Pseudosulfitobacter</taxon>
    </lineage>
</organism>
<dbReference type="Gene3D" id="1.10.287.130">
    <property type="match status" value="1"/>
</dbReference>
<dbReference type="SMART" id="SM00388">
    <property type="entry name" value="HisKA"/>
    <property type="match status" value="1"/>
</dbReference>
<evidence type="ECO:0000256" key="1">
    <source>
        <dbReference type="ARBA" id="ARBA00000085"/>
    </source>
</evidence>
<dbReference type="AlphaFoldDB" id="A0A073JFG1"/>
<dbReference type="PROSITE" id="PS50109">
    <property type="entry name" value="HIS_KIN"/>
    <property type="match status" value="1"/>
</dbReference>
<feature type="transmembrane region" description="Helical" evidence="8">
    <location>
        <begin position="160"/>
        <end position="183"/>
    </location>
</feature>
<evidence type="ECO:0000256" key="5">
    <source>
        <dbReference type="ARBA" id="ARBA00022692"/>
    </source>
</evidence>
<feature type="domain" description="Histidine kinase" evidence="9">
    <location>
        <begin position="244"/>
        <end position="454"/>
    </location>
</feature>
<keyword evidence="11" id="KW-1185">Reference proteome</keyword>
<dbReference type="RefSeq" id="WP_037923842.1">
    <property type="nucleotide sequence ID" value="NZ_CP054599.1"/>
</dbReference>
<evidence type="ECO:0000256" key="8">
    <source>
        <dbReference type="SAM" id="Phobius"/>
    </source>
</evidence>
<dbReference type="GO" id="GO:0005886">
    <property type="term" value="C:plasma membrane"/>
    <property type="evidence" value="ECO:0007669"/>
    <property type="project" value="TreeGrafter"/>
</dbReference>
<comment type="caution">
    <text evidence="10">The sequence shown here is derived from an EMBL/GenBank/DDBJ whole genome shotgun (WGS) entry which is preliminary data.</text>
</comment>
<keyword evidence="6" id="KW-0418">Kinase</keyword>
<dbReference type="Pfam" id="PF00512">
    <property type="entry name" value="HisKA"/>
    <property type="match status" value="1"/>
</dbReference>
<dbReference type="CDD" id="cd00082">
    <property type="entry name" value="HisKA"/>
    <property type="match status" value="1"/>
</dbReference>
<dbReference type="Gene3D" id="3.30.565.10">
    <property type="entry name" value="Histidine kinase-like ATPase, C-terminal domain"/>
    <property type="match status" value="1"/>
</dbReference>
<dbReference type="GeneID" id="68869215"/>
<dbReference type="InterPro" id="IPR036097">
    <property type="entry name" value="HisK_dim/P_sf"/>
</dbReference>
<dbReference type="InterPro" id="IPR036890">
    <property type="entry name" value="HATPase_C_sf"/>
</dbReference>
<evidence type="ECO:0000256" key="4">
    <source>
        <dbReference type="ARBA" id="ARBA00022679"/>
    </source>
</evidence>
<keyword evidence="5 8" id="KW-0812">Transmembrane</keyword>
<dbReference type="InterPro" id="IPR005467">
    <property type="entry name" value="His_kinase_dom"/>
</dbReference>
<dbReference type="SMART" id="SM00387">
    <property type="entry name" value="HATPase_c"/>
    <property type="match status" value="1"/>
</dbReference>
<evidence type="ECO:0000256" key="7">
    <source>
        <dbReference type="ARBA" id="ARBA00022989"/>
    </source>
</evidence>
<evidence type="ECO:0000256" key="2">
    <source>
        <dbReference type="ARBA" id="ARBA00012438"/>
    </source>
</evidence>
<keyword evidence="3" id="KW-0597">Phosphoprotein</keyword>
<keyword evidence="4" id="KW-0808">Transferase</keyword>
<sequence length="456" mass="49001">MTRPRKSLLRSLFRSLLLPGVVVMALGVFTVYHVTQDEYDELLDASLSSKAHLLIEIIEETRAQIAGTDASEQALSRLLAFENDQRAPAERALFWYLDSAGEIVAQSASSEGVALPAPLVPGISTVQNRRVVVLHSQRAAAGTLVVAEPLIERTEALTDVVIGVLVGFALLGLLFAIAAFWAVRRSVAMIGKLSDNIAQKNEYNLSPIDRNNAFVEITPAIDTLDTLMSRLDVVLASERAFATNAAHELRTPVAICLAHVQRLRSQLDDPAQVDNVAEIEAGLKRLTRLIERLLQMSRAQSGLGLNAVVTDINPVIALLMAELQRRSPAPDTLVVRQPTGTWSSRIDPDALGIILNNLFDNALKHASGPEPTVVDASQPGKVVVSNDCDPLAPDDLAAIKTRFVRKATLSDGYGLGLSIVQDLCRQSGATLEIFSPRAASARGFAAVLTLPGQPAA</sequence>
<dbReference type="GO" id="GO:0000155">
    <property type="term" value="F:phosphorelay sensor kinase activity"/>
    <property type="evidence" value="ECO:0007669"/>
    <property type="project" value="InterPro"/>
</dbReference>
<evidence type="ECO:0000313" key="10">
    <source>
        <dbReference type="EMBL" id="KEJ96472.1"/>
    </source>
</evidence>
<dbReference type="OrthoDB" id="9809766at2"/>
<dbReference type="PANTHER" id="PTHR45436">
    <property type="entry name" value="SENSOR HISTIDINE KINASE YKOH"/>
    <property type="match status" value="1"/>
</dbReference>
<dbReference type="SUPFAM" id="SSF47384">
    <property type="entry name" value="Homodimeric domain of signal transducing histidine kinase"/>
    <property type="match status" value="1"/>
</dbReference>
<dbReference type="InterPro" id="IPR003594">
    <property type="entry name" value="HATPase_dom"/>
</dbReference>
<evidence type="ECO:0000313" key="11">
    <source>
        <dbReference type="Proteomes" id="UP000027746"/>
    </source>
</evidence>